<name>A0A4P6F5I0_9BACL</name>
<feature type="region of interest" description="Disordered" evidence="1">
    <location>
        <begin position="139"/>
        <end position="178"/>
    </location>
</feature>
<dbReference type="OrthoDB" id="9797543at2"/>
<dbReference type="GO" id="GO:0003677">
    <property type="term" value="F:DNA binding"/>
    <property type="evidence" value="ECO:0007669"/>
    <property type="project" value="InterPro"/>
</dbReference>
<dbReference type="PANTHER" id="PTHR34475">
    <property type="match status" value="1"/>
</dbReference>
<dbReference type="KEGG" id="pprt:ET464_03925"/>
<dbReference type="InterPro" id="IPR050400">
    <property type="entry name" value="Bact_Cytoskel_RodZ"/>
</dbReference>
<feature type="domain" description="Cytoskeleton protein RodZ-like C-terminal" evidence="3">
    <location>
        <begin position="210"/>
        <end position="262"/>
    </location>
</feature>
<evidence type="ECO:0000313" key="5">
    <source>
        <dbReference type="Proteomes" id="UP000293568"/>
    </source>
</evidence>
<keyword evidence="5" id="KW-1185">Reference proteome</keyword>
<feature type="compositionally biased region" description="Polar residues" evidence="1">
    <location>
        <begin position="279"/>
        <end position="290"/>
    </location>
</feature>
<evidence type="ECO:0000256" key="2">
    <source>
        <dbReference type="SAM" id="Phobius"/>
    </source>
</evidence>
<dbReference type="Proteomes" id="UP000293568">
    <property type="component" value="Chromosome"/>
</dbReference>
<dbReference type="AlphaFoldDB" id="A0A4P6F5I0"/>
<dbReference type="Pfam" id="PF13464">
    <property type="entry name" value="RodZ_C"/>
    <property type="match status" value="1"/>
</dbReference>
<sequence>MSDLGALLRKAREESGLTLDDIQEITKIRKRYLEALESGDHSVLPGSFYVRAFVKNYSEAVGLDPDEVLRLYQHEIPAGVPEQSVEPIVSRASRRVRTRSSDRGVGKIGFNIVMWCFLILIVAVVWIFIINQKDDPTKVADNTNITDKASPPAETASADPVASSTPTPTPTPTPPQTTVTFTGKVGKIDHYDVAGTNVKVELKVSGGVNWTEVDSGGPKGKRLTYKNLEDGTVLDYDLTEPLYINIGRADFVQITVDGVLIDDGDQSTTKRIQLDPVTATDTGTPSDNNTASSPPAESAAAGQ</sequence>
<keyword evidence="2" id="KW-1133">Transmembrane helix</keyword>
<proteinExistence type="predicted"/>
<dbReference type="EMBL" id="CP035492">
    <property type="protein sequence ID" value="QAY65658.1"/>
    <property type="molecule type" value="Genomic_DNA"/>
</dbReference>
<evidence type="ECO:0000313" key="4">
    <source>
        <dbReference type="EMBL" id="QAY65658.1"/>
    </source>
</evidence>
<dbReference type="CDD" id="cd00093">
    <property type="entry name" value="HTH_XRE"/>
    <property type="match status" value="1"/>
</dbReference>
<gene>
    <name evidence="4" type="ORF">ET464_03925</name>
</gene>
<organism evidence="4 5">
    <name type="scientific">Paenibacillus protaetiae</name>
    <dbReference type="NCBI Taxonomy" id="2509456"/>
    <lineage>
        <taxon>Bacteria</taxon>
        <taxon>Bacillati</taxon>
        <taxon>Bacillota</taxon>
        <taxon>Bacilli</taxon>
        <taxon>Bacillales</taxon>
        <taxon>Paenibacillaceae</taxon>
        <taxon>Paenibacillus</taxon>
    </lineage>
</organism>
<feature type="transmembrane region" description="Helical" evidence="2">
    <location>
        <begin position="108"/>
        <end position="129"/>
    </location>
</feature>
<dbReference type="InterPro" id="IPR025194">
    <property type="entry name" value="RodZ-like_C"/>
</dbReference>
<protein>
    <recommendedName>
        <fullName evidence="3">Cytoskeleton protein RodZ-like C-terminal domain-containing protein</fullName>
    </recommendedName>
</protein>
<dbReference type="InterPro" id="IPR010982">
    <property type="entry name" value="Lambda_DNA-bd_dom_sf"/>
</dbReference>
<keyword evidence="2" id="KW-0472">Membrane</keyword>
<dbReference type="InterPro" id="IPR001387">
    <property type="entry name" value="Cro/C1-type_HTH"/>
</dbReference>
<feature type="compositionally biased region" description="Low complexity" evidence="1">
    <location>
        <begin position="291"/>
        <end position="303"/>
    </location>
</feature>
<feature type="region of interest" description="Disordered" evidence="1">
    <location>
        <begin position="271"/>
        <end position="303"/>
    </location>
</feature>
<dbReference type="PANTHER" id="PTHR34475:SF1">
    <property type="entry name" value="CYTOSKELETON PROTEIN RODZ"/>
    <property type="match status" value="1"/>
</dbReference>
<dbReference type="Gene3D" id="1.10.260.40">
    <property type="entry name" value="lambda repressor-like DNA-binding domains"/>
    <property type="match status" value="1"/>
</dbReference>
<evidence type="ECO:0000259" key="3">
    <source>
        <dbReference type="Pfam" id="PF13464"/>
    </source>
</evidence>
<dbReference type="SUPFAM" id="SSF47413">
    <property type="entry name" value="lambda repressor-like DNA-binding domains"/>
    <property type="match status" value="1"/>
</dbReference>
<keyword evidence="2" id="KW-0812">Transmembrane</keyword>
<reference evidence="4 5" key="1">
    <citation type="submission" date="2019-01" db="EMBL/GenBank/DDBJ databases">
        <title>Genome sequencing of strain FW100M-2.</title>
        <authorList>
            <person name="Heo J."/>
            <person name="Kim S.-J."/>
            <person name="Kim J.-S."/>
            <person name="Hong S.-B."/>
            <person name="Kwon S.-W."/>
        </authorList>
    </citation>
    <scope>NUCLEOTIDE SEQUENCE [LARGE SCALE GENOMIC DNA]</scope>
    <source>
        <strain evidence="4 5">FW100M-2</strain>
    </source>
</reference>
<dbReference type="Pfam" id="PF13413">
    <property type="entry name" value="HTH_25"/>
    <property type="match status" value="1"/>
</dbReference>
<dbReference type="RefSeq" id="WP_129438432.1">
    <property type="nucleotide sequence ID" value="NZ_CP035492.1"/>
</dbReference>
<evidence type="ECO:0000256" key="1">
    <source>
        <dbReference type="SAM" id="MobiDB-lite"/>
    </source>
</evidence>
<accession>A0A4P6F5I0</accession>